<dbReference type="EMBL" id="REGN01002299">
    <property type="protein sequence ID" value="RNA29014.1"/>
    <property type="molecule type" value="Genomic_DNA"/>
</dbReference>
<dbReference type="Proteomes" id="UP000276133">
    <property type="component" value="Unassembled WGS sequence"/>
</dbReference>
<evidence type="ECO:0000313" key="1">
    <source>
        <dbReference type="EMBL" id="RNA29014.1"/>
    </source>
</evidence>
<dbReference type="AlphaFoldDB" id="A0A3M7RZP9"/>
<gene>
    <name evidence="1" type="ORF">BpHYR1_029039</name>
</gene>
<keyword evidence="2" id="KW-1185">Reference proteome</keyword>
<name>A0A3M7RZP9_BRAPC</name>
<sequence>MGIFADGLKNIKFESGHMKFLGIVNIKYKLNKISLFLVRNLFFKKKDKNFIFGQKGEINLPKNEEFLFNLYLKFTTPIFSVPVKVLTFMTIQVTL</sequence>
<accession>A0A3M7RZP9</accession>
<comment type="caution">
    <text evidence="1">The sequence shown here is derived from an EMBL/GenBank/DDBJ whole genome shotgun (WGS) entry which is preliminary data.</text>
</comment>
<reference evidence="1 2" key="1">
    <citation type="journal article" date="2018" name="Sci. Rep.">
        <title>Genomic signatures of local adaptation to the degree of environmental predictability in rotifers.</title>
        <authorList>
            <person name="Franch-Gras L."/>
            <person name="Hahn C."/>
            <person name="Garcia-Roger E.M."/>
            <person name="Carmona M.J."/>
            <person name="Serra M."/>
            <person name="Gomez A."/>
        </authorList>
    </citation>
    <scope>NUCLEOTIDE SEQUENCE [LARGE SCALE GENOMIC DNA]</scope>
    <source>
        <strain evidence="1">HYR1</strain>
    </source>
</reference>
<organism evidence="1 2">
    <name type="scientific">Brachionus plicatilis</name>
    <name type="common">Marine rotifer</name>
    <name type="synonym">Brachionus muelleri</name>
    <dbReference type="NCBI Taxonomy" id="10195"/>
    <lineage>
        <taxon>Eukaryota</taxon>
        <taxon>Metazoa</taxon>
        <taxon>Spiralia</taxon>
        <taxon>Gnathifera</taxon>
        <taxon>Rotifera</taxon>
        <taxon>Eurotatoria</taxon>
        <taxon>Monogononta</taxon>
        <taxon>Pseudotrocha</taxon>
        <taxon>Ploima</taxon>
        <taxon>Brachionidae</taxon>
        <taxon>Brachionus</taxon>
    </lineage>
</organism>
<proteinExistence type="predicted"/>
<evidence type="ECO:0000313" key="2">
    <source>
        <dbReference type="Proteomes" id="UP000276133"/>
    </source>
</evidence>
<protein>
    <submittedName>
        <fullName evidence="1">Uncharacterized protein</fullName>
    </submittedName>
</protein>